<name>A0A158A4K0_9BURK</name>
<feature type="transmembrane region" description="Helical" evidence="1">
    <location>
        <begin position="45"/>
        <end position="64"/>
    </location>
</feature>
<dbReference type="EMBL" id="FCOI02000004">
    <property type="protein sequence ID" value="SAK52690.1"/>
    <property type="molecule type" value="Genomic_DNA"/>
</dbReference>
<proteinExistence type="predicted"/>
<evidence type="ECO:0000256" key="1">
    <source>
        <dbReference type="SAM" id="Phobius"/>
    </source>
</evidence>
<dbReference type="OrthoDB" id="118744at2"/>
<dbReference type="Pfam" id="PF20337">
    <property type="entry name" value="DUF6632"/>
    <property type="match status" value="1"/>
</dbReference>
<keyword evidence="1" id="KW-0472">Membrane</keyword>
<evidence type="ECO:0000313" key="3">
    <source>
        <dbReference type="Proteomes" id="UP000054624"/>
    </source>
</evidence>
<feature type="transmembrane region" description="Helical" evidence="1">
    <location>
        <begin position="12"/>
        <end position="33"/>
    </location>
</feature>
<keyword evidence="1" id="KW-1133">Transmembrane helix</keyword>
<dbReference type="AlphaFoldDB" id="A0A158A4K0"/>
<sequence>MNDIRRLACLRIVLVAVGLIALFALYPLMLFWPSGWAWEAGHEGLSDYAMMIVGIYATLGVFLLIASRDPMKHLSLIWFTVWSSVVHGAIMAVQSFGGAGRHLGHLTGDVPALFIVAAVLAIFTPRGGKARALSSDSRDARPE</sequence>
<feature type="transmembrane region" description="Helical" evidence="1">
    <location>
        <begin position="76"/>
        <end position="97"/>
    </location>
</feature>
<keyword evidence="1" id="KW-0812">Transmembrane</keyword>
<organism evidence="2 3">
    <name type="scientific">Caballeronia temeraria</name>
    <dbReference type="NCBI Taxonomy" id="1777137"/>
    <lineage>
        <taxon>Bacteria</taxon>
        <taxon>Pseudomonadati</taxon>
        <taxon>Pseudomonadota</taxon>
        <taxon>Betaproteobacteria</taxon>
        <taxon>Burkholderiales</taxon>
        <taxon>Burkholderiaceae</taxon>
        <taxon>Caballeronia</taxon>
    </lineage>
</organism>
<gene>
    <name evidence="2" type="ORF">AWB76_01747</name>
</gene>
<dbReference type="Proteomes" id="UP000054624">
    <property type="component" value="Unassembled WGS sequence"/>
</dbReference>
<dbReference type="STRING" id="1777137.AWB76_01747"/>
<feature type="transmembrane region" description="Helical" evidence="1">
    <location>
        <begin position="103"/>
        <end position="123"/>
    </location>
</feature>
<protein>
    <submittedName>
        <fullName evidence="2">Uncharacterized protein</fullName>
    </submittedName>
</protein>
<reference evidence="3" key="1">
    <citation type="submission" date="2016-01" db="EMBL/GenBank/DDBJ databases">
        <authorList>
            <person name="Peeters Charlotte."/>
        </authorList>
    </citation>
    <scope>NUCLEOTIDE SEQUENCE [LARGE SCALE GENOMIC DNA]</scope>
</reference>
<dbReference type="RefSeq" id="WP_061159682.1">
    <property type="nucleotide sequence ID" value="NZ_FCOI02000004.1"/>
</dbReference>
<dbReference type="InterPro" id="IPR046572">
    <property type="entry name" value="DUF6632"/>
</dbReference>
<keyword evidence="3" id="KW-1185">Reference proteome</keyword>
<evidence type="ECO:0000313" key="2">
    <source>
        <dbReference type="EMBL" id="SAK52690.1"/>
    </source>
</evidence>
<accession>A0A158A4K0</accession>